<dbReference type="PANTHER" id="PTHR23305">
    <property type="entry name" value="OBG GTPASE FAMILY"/>
    <property type="match status" value="1"/>
</dbReference>
<protein>
    <recommendedName>
        <fullName evidence="6">Ribosome-binding ATPase YchF</fullName>
    </recommendedName>
</protein>
<dbReference type="InterPro" id="IPR027417">
    <property type="entry name" value="P-loop_NTPase"/>
</dbReference>
<dbReference type="GO" id="GO:0005525">
    <property type="term" value="F:GTP binding"/>
    <property type="evidence" value="ECO:0007669"/>
    <property type="project" value="InterPro"/>
</dbReference>
<evidence type="ECO:0000256" key="5">
    <source>
        <dbReference type="ARBA" id="ARBA00022842"/>
    </source>
</evidence>
<dbReference type="Pfam" id="PF06071">
    <property type="entry name" value="YchF-GTPase_C"/>
    <property type="match status" value="1"/>
</dbReference>
<evidence type="ECO:0000256" key="4">
    <source>
        <dbReference type="ARBA" id="ARBA00022840"/>
    </source>
</evidence>
<feature type="domain" description="TGS" evidence="8">
    <location>
        <begin position="272"/>
        <end position="355"/>
    </location>
</feature>
<sequence>MSLAIGIVGLPNAGKSTLFQALTRKQVLIASYPFATIDPNKGIVPVPDERLNKLAEVSKSAKVVPTIIEFVDIAGLVRGASQGEGLGNAFLGHIREVDAIVHVVRVFADPNVTHVHGAVNPSDDTEIIEYELILADKATVEKRLESAVPKVRAGQADAATKFYIALLERVGAAFNQGTAARALNLTEEEKLQLRDLNLLTIKPVMYVFNVDDAAADISQYIPPGATAIAINAKVEAELTELPEDEARQYMQEFGLEENGLDRLIRAGYSLLGLITFFTSGPTETRAWTIKQGTLAPQAAGVIHTDFERGFIRAEIGNWKDFIELGGEATLKAKGLWRIEGKEYIMQDGDVCFFRFSV</sequence>
<dbReference type="FunFam" id="1.10.150.300:FF:000001">
    <property type="entry name" value="Ribosome-binding ATPase YchF"/>
    <property type="match status" value="1"/>
</dbReference>
<evidence type="ECO:0000256" key="6">
    <source>
        <dbReference type="HAMAP-Rule" id="MF_00944"/>
    </source>
</evidence>
<dbReference type="Gene3D" id="3.40.50.300">
    <property type="entry name" value="P-loop containing nucleotide triphosphate hydrolases"/>
    <property type="match status" value="1"/>
</dbReference>
<evidence type="ECO:0000256" key="3">
    <source>
        <dbReference type="ARBA" id="ARBA00022741"/>
    </source>
</evidence>
<evidence type="ECO:0000256" key="1">
    <source>
        <dbReference type="ARBA" id="ARBA00001946"/>
    </source>
</evidence>
<dbReference type="Proteomes" id="UP000179258">
    <property type="component" value="Unassembled WGS sequence"/>
</dbReference>
<evidence type="ECO:0000259" key="8">
    <source>
        <dbReference type="PROSITE" id="PS51880"/>
    </source>
</evidence>
<dbReference type="NCBIfam" id="TIGR00092">
    <property type="entry name" value="redox-regulated ATPase YchF"/>
    <property type="match status" value="1"/>
</dbReference>
<dbReference type="CDD" id="cd04867">
    <property type="entry name" value="TGS_YchF_OLA1"/>
    <property type="match status" value="1"/>
</dbReference>
<comment type="caution">
    <text evidence="9">The sequence shown here is derived from an EMBL/GenBank/DDBJ whole genome shotgun (WGS) entry which is preliminary data.</text>
</comment>
<dbReference type="Gene3D" id="1.10.150.300">
    <property type="entry name" value="TGS-like domain"/>
    <property type="match status" value="1"/>
</dbReference>
<dbReference type="GO" id="GO:0005737">
    <property type="term" value="C:cytoplasm"/>
    <property type="evidence" value="ECO:0007669"/>
    <property type="project" value="TreeGrafter"/>
</dbReference>
<dbReference type="Pfam" id="PF01926">
    <property type="entry name" value="MMR_HSR1"/>
    <property type="match status" value="1"/>
</dbReference>
<dbReference type="GO" id="GO:0046872">
    <property type="term" value="F:metal ion binding"/>
    <property type="evidence" value="ECO:0007669"/>
    <property type="project" value="UniProtKB-KW"/>
</dbReference>
<evidence type="ECO:0000256" key="2">
    <source>
        <dbReference type="ARBA" id="ARBA00022723"/>
    </source>
</evidence>
<accession>A0A1G2R555</accession>
<dbReference type="InterPro" id="IPR012675">
    <property type="entry name" value="Beta-grasp_dom_sf"/>
</dbReference>
<dbReference type="InterPro" id="IPR041706">
    <property type="entry name" value="YchF_N"/>
</dbReference>
<comment type="similarity">
    <text evidence="6">Belongs to the TRAFAC class OBG-HflX-like GTPase superfamily. OBG GTPase family. YchF/OLA1 subfamily.</text>
</comment>
<dbReference type="HAMAP" id="MF_00944">
    <property type="entry name" value="YchF_OLA1_ATPase"/>
    <property type="match status" value="1"/>
</dbReference>
<dbReference type="InterPro" id="IPR004095">
    <property type="entry name" value="TGS"/>
</dbReference>
<evidence type="ECO:0000313" key="9">
    <source>
        <dbReference type="EMBL" id="OHA67985.1"/>
    </source>
</evidence>
<feature type="binding site" evidence="6">
    <location>
        <begin position="12"/>
        <end position="17"/>
    </location>
    <ligand>
        <name>ATP</name>
        <dbReference type="ChEBI" id="CHEBI:30616"/>
    </ligand>
</feature>
<dbReference type="InterPro" id="IPR004396">
    <property type="entry name" value="ATPase_YchF/OLA1"/>
</dbReference>
<keyword evidence="3 6" id="KW-0547">Nucleotide-binding</keyword>
<dbReference type="GO" id="GO:0016887">
    <property type="term" value="F:ATP hydrolysis activity"/>
    <property type="evidence" value="ECO:0007669"/>
    <property type="project" value="UniProtKB-UniRule"/>
</dbReference>
<dbReference type="PANTHER" id="PTHR23305:SF18">
    <property type="entry name" value="OBG-TYPE G DOMAIN-CONTAINING PROTEIN"/>
    <property type="match status" value="1"/>
</dbReference>
<dbReference type="Gene3D" id="3.10.20.30">
    <property type="match status" value="1"/>
</dbReference>
<keyword evidence="4 6" id="KW-0067">ATP-binding</keyword>
<dbReference type="PROSITE" id="PS51710">
    <property type="entry name" value="G_OBG"/>
    <property type="match status" value="1"/>
</dbReference>
<dbReference type="InterPro" id="IPR006073">
    <property type="entry name" value="GTP-bd"/>
</dbReference>
<evidence type="ECO:0000313" key="10">
    <source>
        <dbReference type="Proteomes" id="UP000179258"/>
    </source>
</evidence>
<dbReference type="AlphaFoldDB" id="A0A1G2R555"/>
<dbReference type="InterPro" id="IPR012676">
    <property type="entry name" value="TGS-like"/>
</dbReference>
<comment type="cofactor">
    <cofactor evidence="1">
        <name>Mg(2+)</name>
        <dbReference type="ChEBI" id="CHEBI:18420"/>
    </cofactor>
</comment>
<gene>
    <name evidence="6" type="primary">ychF</name>
    <name evidence="9" type="ORF">A3D59_02515</name>
</gene>
<comment type="function">
    <text evidence="6">ATPase that binds to both the 70S ribosome and the 50S ribosomal subunit in a nucleotide-independent manner.</text>
</comment>
<dbReference type="PIRSF" id="PIRSF006641">
    <property type="entry name" value="CHP00092"/>
    <property type="match status" value="1"/>
</dbReference>
<feature type="domain" description="OBG-type G" evidence="7">
    <location>
        <begin position="3"/>
        <end position="272"/>
    </location>
</feature>
<organism evidence="9 10">
    <name type="scientific">Candidatus Wildermuthbacteria bacterium RIFCSPHIGHO2_02_FULL_47_17</name>
    <dbReference type="NCBI Taxonomy" id="1802452"/>
    <lineage>
        <taxon>Bacteria</taxon>
        <taxon>Candidatus Wildermuthiibacteriota</taxon>
    </lineage>
</organism>
<dbReference type="EMBL" id="MHTX01000029">
    <property type="protein sequence ID" value="OHA67985.1"/>
    <property type="molecule type" value="Genomic_DNA"/>
</dbReference>
<dbReference type="GO" id="GO:0043023">
    <property type="term" value="F:ribosomal large subunit binding"/>
    <property type="evidence" value="ECO:0007669"/>
    <property type="project" value="UniProtKB-UniRule"/>
</dbReference>
<reference evidence="9 10" key="1">
    <citation type="journal article" date="2016" name="Nat. Commun.">
        <title>Thousands of microbial genomes shed light on interconnected biogeochemical processes in an aquifer system.</title>
        <authorList>
            <person name="Anantharaman K."/>
            <person name="Brown C.T."/>
            <person name="Hug L.A."/>
            <person name="Sharon I."/>
            <person name="Castelle C.J."/>
            <person name="Probst A.J."/>
            <person name="Thomas B.C."/>
            <person name="Singh A."/>
            <person name="Wilkins M.J."/>
            <person name="Karaoz U."/>
            <person name="Brodie E.L."/>
            <person name="Williams K.H."/>
            <person name="Hubbard S.S."/>
            <person name="Banfield J.F."/>
        </authorList>
    </citation>
    <scope>NUCLEOTIDE SEQUENCE [LARGE SCALE GENOMIC DNA]</scope>
</reference>
<dbReference type="GO" id="GO:0005524">
    <property type="term" value="F:ATP binding"/>
    <property type="evidence" value="ECO:0007669"/>
    <property type="project" value="UniProtKB-UniRule"/>
</dbReference>
<dbReference type="InterPro" id="IPR023192">
    <property type="entry name" value="TGS-like_dom_sf"/>
</dbReference>
<dbReference type="PROSITE" id="PS51880">
    <property type="entry name" value="TGS"/>
    <property type="match status" value="1"/>
</dbReference>
<evidence type="ECO:0000259" key="7">
    <source>
        <dbReference type="PROSITE" id="PS51710"/>
    </source>
</evidence>
<dbReference type="CDD" id="cd01900">
    <property type="entry name" value="YchF"/>
    <property type="match status" value="1"/>
</dbReference>
<keyword evidence="5" id="KW-0460">Magnesium</keyword>
<dbReference type="InterPro" id="IPR013029">
    <property type="entry name" value="YchF_C"/>
</dbReference>
<dbReference type="SUPFAM" id="SSF52540">
    <property type="entry name" value="P-loop containing nucleoside triphosphate hydrolases"/>
    <property type="match status" value="1"/>
</dbReference>
<dbReference type="FunFam" id="3.10.20.30:FF:000001">
    <property type="entry name" value="Ribosome-binding ATPase YchF"/>
    <property type="match status" value="1"/>
</dbReference>
<dbReference type="PRINTS" id="PR00326">
    <property type="entry name" value="GTP1OBG"/>
</dbReference>
<proteinExistence type="inferred from homology"/>
<name>A0A1G2R555_9BACT</name>
<dbReference type="InterPro" id="IPR031167">
    <property type="entry name" value="G_OBG"/>
</dbReference>
<dbReference type="SUPFAM" id="SSF81271">
    <property type="entry name" value="TGS-like"/>
    <property type="match status" value="1"/>
</dbReference>
<keyword evidence="2" id="KW-0479">Metal-binding</keyword>